<feature type="compositionally biased region" description="Basic and acidic residues" evidence="1">
    <location>
        <begin position="472"/>
        <end position="486"/>
    </location>
</feature>
<feature type="region of interest" description="Disordered" evidence="1">
    <location>
        <begin position="464"/>
        <end position="486"/>
    </location>
</feature>
<organism evidence="2 3">
    <name type="scientific">Euplotes crassus</name>
    <dbReference type="NCBI Taxonomy" id="5936"/>
    <lineage>
        <taxon>Eukaryota</taxon>
        <taxon>Sar</taxon>
        <taxon>Alveolata</taxon>
        <taxon>Ciliophora</taxon>
        <taxon>Intramacronucleata</taxon>
        <taxon>Spirotrichea</taxon>
        <taxon>Hypotrichia</taxon>
        <taxon>Euplotida</taxon>
        <taxon>Euplotidae</taxon>
        <taxon>Moneuplotes</taxon>
    </lineage>
</organism>
<dbReference type="EMBL" id="CAMPGE010003130">
    <property type="protein sequence ID" value="CAI2361953.1"/>
    <property type="molecule type" value="Genomic_DNA"/>
</dbReference>
<dbReference type="AlphaFoldDB" id="A0AAD1U4W2"/>
<keyword evidence="3" id="KW-1185">Reference proteome</keyword>
<comment type="caution">
    <text evidence="2">The sequence shown here is derived from an EMBL/GenBank/DDBJ whole genome shotgun (WGS) entry which is preliminary data.</text>
</comment>
<feature type="region of interest" description="Disordered" evidence="1">
    <location>
        <begin position="421"/>
        <end position="444"/>
    </location>
</feature>
<proteinExistence type="predicted"/>
<accession>A0AAD1U4W2</accession>
<name>A0AAD1U4W2_EUPCR</name>
<reference evidence="2" key="1">
    <citation type="submission" date="2023-07" db="EMBL/GenBank/DDBJ databases">
        <authorList>
            <consortium name="AG Swart"/>
            <person name="Singh M."/>
            <person name="Singh A."/>
            <person name="Seah K."/>
            <person name="Emmerich C."/>
        </authorList>
    </citation>
    <scope>NUCLEOTIDE SEQUENCE</scope>
    <source>
        <strain evidence="2">DP1</strain>
    </source>
</reference>
<evidence type="ECO:0000313" key="2">
    <source>
        <dbReference type="EMBL" id="CAI2361953.1"/>
    </source>
</evidence>
<evidence type="ECO:0000313" key="3">
    <source>
        <dbReference type="Proteomes" id="UP001295684"/>
    </source>
</evidence>
<protein>
    <submittedName>
        <fullName evidence="2">Uncharacterized protein</fullName>
    </submittedName>
</protein>
<evidence type="ECO:0000256" key="1">
    <source>
        <dbReference type="SAM" id="MobiDB-lite"/>
    </source>
</evidence>
<gene>
    <name evidence="2" type="ORF">ECRASSUSDP1_LOCUS3269</name>
</gene>
<dbReference type="Proteomes" id="UP001295684">
    <property type="component" value="Unassembled WGS sequence"/>
</dbReference>
<sequence length="486" mass="55314">MQRGMQFKNQEIPRYFPSQLITASLGIVCGTIVVTKDERRLANASGIIQDVQCTILTCPIKVVLKLNVRYGYYVRAVPNHNLDFGDQAVEDHYKNVVIGRIPFEIVLPIGDRNDQCTGAPNIATSHSRFSDMQVYTPDDIQFVKGYRNLYEQSLTRNEGMNVYRRNASQRFEERMLLEDKEMEELILKGFKFEKSSRIDTPVDSKVFKNADRTSLNLIPAYNVNNDFVEVKEAGNKEEYAPNINDKFFNQEIQNDFGFNPGKPDFKKSLMLPSKQSNEVDEHHQSGEPLKIIENEGIQLDEIESFRKKAIEEDKEEAKPIKTSADCCRKLCGYRYSKSPKVPSKKDEIISGKFSTNLKNSSSKIDTNPNIFRTSRVAPYKVASGTKIDPPKQGTIFNNKNITINQTPSELFSKRKVIVKRSRKDTSHNISGYPSSSHNTKTSIKRVKTEEEACMADLRSNAEMAGKVVNTQRSKEQLRSKKADGFE</sequence>
<feature type="compositionally biased region" description="Polar residues" evidence="1">
    <location>
        <begin position="427"/>
        <end position="441"/>
    </location>
</feature>